<protein>
    <recommendedName>
        <fullName evidence="11">Cation-transporting P-type ATPase N-terminal domain-containing protein</fullName>
    </recommendedName>
</protein>
<evidence type="ECO:0000256" key="6">
    <source>
        <dbReference type="ARBA" id="ARBA00022842"/>
    </source>
</evidence>
<feature type="domain" description="Cation-transporting P-type ATPase N-terminal" evidence="11">
    <location>
        <begin position="6"/>
        <end position="79"/>
    </location>
</feature>
<keyword evidence="3 10" id="KW-0812">Transmembrane</keyword>
<dbReference type="SUPFAM" id="SSF56784">
    <property type="entry name" value="HAD-like"/>
    <property type="match status" value="1"/>
</dbReference>
<evidence type="ECO:0000256" key="10">
    <source>
        <dbReference type="SAM" id="Phobius"/>
    </source>
</evidence>
<dbReference type="Gene3D" id="3.40.50.1000">
    <property type="entry name" value="HAD superfamily/HAD-like"/>
    <property type="match status" value="1"/>
</dbReference>
<dbReference type="Proteomes" id="UP000185769">
    <property type="component" value="Unassembled WGS sequence"/>
</dbReference>
<evidence type="ECO:0000256" key="7">
    <source>
        <dbReference type="ARBA" id="ARBA00022967"/>
    </source>
</evidence>
<evidence type="ECO:0000313" key="12">
    <source>
        <dbReference type="EMBL" id="OIO29085.1"/>
    </source>
</evidence>
<keyword evidence="4" id="KW-0547">Nucleotide-binding</keyword>
<keyword evidence="8 10" id="KW-1133">Transmembrane helix</keyword>
<proteinExistence type="predicted"/>
<dbReference type="InterPro" id="IPR044492">
    <property type="entry name" value="P_typ_ATPase_HD_dom"/>
</dbReference>
<dbReference type="InterPro" id="IPR006068">
    <property type="entry name" value="ATPase_P-typ_cation-transptr_C"/>
</dbReference>
<dbReference type="STRING" id="1805280.AUJ22_02045"/>
<dbReference type="GO" id="GO:0016020">
    <property type="term" value="C:membrane"/>
    <property type="evidence" value="ECO:0007669"/>
    <property type="project" value="InterPro"/>
</dbReference>
<dbReference type="GO" id="GO:0016887">
    <property type="term" value="F:ATP hydrolysis activity"/>
    <property type="evidence" value="ECO:0007669"/>
    <property type="project" value="InterPro"/>
</dbReference>
<feature type="transmembrane region" description="Helical" evidence="10">
    <location>
        <begin position="698"/>
        <end position="717"/>
    </location>
</feature>
<dbReference type="Gene3D" id="3.40.1110.10">
    <property type="entry name" value="Calcium-transporting ATPase, cytoplasmic domain N"/>
    <property type="match status" value="1"/>
</dbReference>
<dbReference type="AlphaFoldDB" id="A0A1J4V2Q1"/>
<gene>
    <name evidence="12" type="ORF">AUJ22_02045</name>
</gene>
<dbReference type="Gene3D" id="1.20.1110.10">
    <property type="entry name" value="Calcium-transporting ATPase, transmembrane domain"/>
    <property type="match status" value="1"/>
</dbReference>
<evidence type="ECO:0000256" key="2">
    <source>
        <dbReference type="ARBA" id="ARBA00022553"/>
    </source>
</evidence>
<evidence type="ECO:0000256" key="8">
    <source>
        <dbReference type="ARBA" id="ARBA00022989"/>
    </source>
</evidence>
<dbReference type="PRINTS" id="PR00119">
    <property type="entry name" value="CATATPASE"/>
</dbReference>
<feature type="transmembrane region" description="Helical" evidence="10">
    <location>
        <begin position="767"/>
        <end position="787"/>
    </location>
</feature>
<dbReference type="GO" id="GO:0005524">
    <property type="term" value="F:ATP binding"/>
    <property type="evidence" value="ECO:0007669"/>
    <property type="project" value="UniProtKB-KW"/>
</dbReference>
<dbReference type="GO" id="GO:0012505">
    <property type="term" value="C:endomembrane system"/>
    <property type="evidence" value="ECO:0007669"/>
    <property type="project" value="UniProtKB-SubCell"/>
</dbReference>
<dbReference type="NCBIfam" id="TIGR01494">
    <property type="entry name" value="ATPase_P-type"/>
    <property type="match status" value="2"/>
</dbReference>
<dbReference type="PANTHER" id="PTHR42861">
    <property type="entry name" value="CALCIUM-TRANSPORTING ATPASE"/>
    <property type="match status" value="1"/>
</dbReference>
<dbReference type="InterPro" id="IPR023298">
    <property type="entry name" value="ATPase_P-typ_TM_dom_sf"/>
</dbReference>
<dbReference type="SFLD" id="SFLDG00002">
    <property type="entry name" value="C1.7:_P-type_atpase_like"/>
    <property type="match status" value="1"/>
</dbReference>
<dbReference type="InterPro" id="IPR018303">
    <property type="entry name" value="ATPase_P-typ_P_site"/>
</dbReference>
<dbReference type="InterPro" id="IPR023299">
    <property type="entry name" value="ATPase_P-typ_cyto_dom_N"/>
</dbReference>
<dbReference type="InterPro" id="IPR004014">
    <property type="entry name" value="ATPase_P-typ_cation-transptr_N"/>
</dbReference>
<keyword evidence="5" id="KW-0067">ATP-binding</keyword>
<accession>A0A1J4V2Q1</accession>
<evidence type="ECO:0000259" key="11">
    <source>
        <dbReference type="SMART" id="SM00831"/>
    </source>
</evidence>
<dbReference type="Pfam" id="PF00702">
    <property type="entry name" value="Hydrolase"/>
    <property type="match status" value="1"/>
</dbReference>
<comment type="caution">
    <text evidence="12">The sequence shown here is derived from an EMBL/GenBank/DDBJ whole genome shotgun (WGS) entry which is preliminary data.</text>
</comment>
<dbReference type="InterPro" id="IPR001757">
    <property type="entry name" value="P_typ_ATPase"/>
</dbReference>
<dbReference type="Pfam" id="PF00689">
    <property type="entry name" value="Cation_ATPase_C"/>
    <property type="match status" value="1"/>
</dbReference>
<dbReference type="EMBL" id="MNVM01000035">
    <property type="protein sequence ID" value="OIO29085.1"/>
    <property type="molecule type" value="Genomic_DNA"/>
</dbReference>
<evidence type="ECO:0000256" key="1">
    <source>
        <dbReference type="ARBA" id="ARBA00004127"/>
    </source>
</evidence>
<dbReference type="InterPro" id="IPR008250">
    <property type="entry name" value="ATPase_P-typ_transduc_dom_A_sf"/>
</dbReference>
<dbReference type="FunFam" id="2.70.150.10:FF:000160">
    <property type="entry name" value="Sarcoplasmic/endoplasmic reticulum calcium ATPase 1"/>
    <property type="match status" value="1"/>
</dbReference>
<feature type="transmembrane region" description="Helical" evidence="10">
    <location>
        <begin position="59"/>
        <end position="77"/>
    </location>
</feature>
<keyword evidence="9 10" id="KW-0472">Membrane</keyword>
<dbReference type="SMART" id="SM00831">
    <property type="entry name" value="Cation_ATPase_N"/>
    <property type="match status" value="1"/>
</dbReference>
<dbReference type="SFLD" id="SFLDF00027">
    <property type="entry name" value="p-type_atpase"/>
    <property type="match status" value="1"/>
</dbReference>
<comment type="subcellular location">
    <subcellularLocation>
        <location evidence="1">Endomembrane system</location>
        <topology evidence="1">Multi-pass membrane protein</topology>
    </subcellularLocation>
</comment>
<feature type="transmembrane region" description="Helical" evidence="10">
    <location>
        <begin position="807"/>
        <end position="827"/>
    </location>
</feature>
<dbReference type="PROSITE" id="PS00154">
    <property type="entry name" value="ATPASE_E1_E2"/>
    <property type="match status" value="1"/>
</dbReference>
<feature type="transmembrane region" description="Helical" evidence="10">
    <location>
        <begin position="83"/>
        <end position="102"/>
    </location>
</feature>
<sequence>MKTINQFWSLPGEDVINILETTHNGLKEDEAKSRLHKYGTNTFHNKEKINIFSLFLKQFINPLIFLLIGASIITVILKEWASTFVIIFSVLLNVFLGFYHEYHAEDTLDKLKSYIKDRARVIRDGREQEIDSSLLVPGDILKLSYGFRVPADARLLTVNNFQVDEAILTGESIPVGKNEELVPITAIISERKNIAHSGTLVVQGYATAVVCATGNETEIGKIADIVSDIDRTDTPLKKGVDHLAWLIFFIAVVIVFVILILGVLRGEQLLPMLVLSAAVAVGAVPEALPIVLTVILAIGATRIADKKGIIKKLAAAETLGSATLIMTDKTGTLTKADMQLLGVYTKQELISSEFHKEDQKSFSFDQKKLLELSLSNLDITIENREKNEKEWSFKGKPFEVDIAKACILHNVSFSDINSFSSFIVLPFNSTNKFSVSLKDEKYIIMGAPDVLLKKSNVSKEEYLKLESWIKTTSESGKRLIAIGTISKKHVKNNISPQDIESIDFLGMFVFYDPIRPEVPAAIKNIESHGIKIVIVTGDLKGTALFIAKSLDWAVMENEVITGNDIRDLSDEELLAVVSKIKIFARVTPEDKLRIGKLYQKLGEIVAMTGDGVNDAPALKAVDIGISLGSGSDVAKSAADLVLLDDNFETISLAIDEGRKILSNIRKAIVYLMSSSLDEVFVIGGSLLFGLALPITALQIIWVNMFTGSLPALAFAFDEDIDREKYLGKDLNLIFSKRVKILSLGVGVLSSILLFFLYYFLIRIGLDISIARSIFFVCFSSYILVIAFSFKSLHRSIFSYNIFSNKKLNWGIAIAAIILILTMTVPFIRNIFELALMPLVWVPFVILWLVINIFIVEITKYIFSSRNNIITKFNHLKASFSKNK</sequence>
<dbReference type="Pfam" id="PF00690">
    <property type="entry name" value="Cation_ATPase_N"/>
    <property type="match status" value="1"/>
</dbReference>
<feature type="transmembrane region" description="Helical" evidence="10">
    <location>
        <begin position="839"/>
        <end position="862"/>
    </location>
</feature>
<dbReference type="InterPro" id="IPR036412">
    <property type="entry name" value="HAD-like_sf"/>
</dbReference>
<dbReference type="SFLD" id="SFLDS00003">
    <property type="entry name" value="Haloacid_Dehalogenase"/>
    <property type="match status" value="1"/>
</dbReference>
<dbReference type="SUPFAM" id="SSF81665">
    <property type="entry name" value="Calcium ATPase, transmembrane domain M"/>
    <property type="match status" value="1"/>
</dbReference>
<keyword evidence="7" id="KW-1278">Translocase</keyword>
<evidence type="ECO:0000256" key="4">
    <source>
        <dbReference type="ARBA" id="ARBA00022741"/>
    </source>
</evidence>
<keyword evidence="6" id="KW-0460">Magnesium</keyword>
<evidence type="ECO:0000256" key="9">
    <source>
        <dbReference type="ARBA" id="ARBA00023136"/>
    </source>
</evidence>
<dbReference type="InterPro" id="IPR059000">
    <property type="entry name" value="ATPase_P-type_domA"/>
</dbReference>
<dbReference type="SUPFAM" id="SSF81653">
    <property type="entry name" value="Calcium ATPase, transduction domain A"/>
    <property type="match status" value="1"/>
</dbReference>
<reference evidence="12 13" key="1">
    <citation type="journal article" date="2016" name="Environ. Microbiol.">
        <title>Genomic resolution of a cold subsurface aquifer community provides metabolic insights for novel microbes adapted to high CO concentrations.</title>
        <authorList>
            <person name="Probst A.J."/>
            <person name="Castelle C.J."/>
            <person name="Singh A."/>
            <person name="Brown C.T."/>
            <person name="Anantharaman K."/>
            <person name="Sharon I."/>
            <person name="Hug L.A."/>
            <person name="Burstein D."/>
            <person name="Emerson J.B."/>
            <person name="Thomas B.C."/>
            <person name="Banfield J.F."/>
        </authorList>
    </citation>
    <scope>NUCLEOTIDE SEQUENCE [LARGE SCALE GENOMIC DNA]</scope>
    <source>
        <strain evidence="12">CG1_02_31_12</strain>
    </source>
</reference>
<dbReference type="InterPro" id="IPR023214">
    <property type="entry name" value="HAD_sf"/>
</dbReference>
<feature type="transmembrane region" description="Helical" evidence="10">
    <location>
        <begin position="668"/>
        <end position="692"/>
    </location>
</feature>
<evidence type="ECO:0000256" key="3">
    <source>
        <dbReference type="ARBA" id="ARBA00022692"/>
    </source>
</evidence>
<name>A0A1J4V2Q1_9BACT</name>
<evidence type="ECO:0000313" key="13">
    <source>
        <dbReference type="Proteomes" id="UP000185769"/>
    </source>
</evidence>
<evidence type="ECO:0000256" key="5">
    <source>
        <dbReference type="ARBA" id="ARBA00022840"/>
    </source>
</evidence>
<dbReference type="PRINTS" id="PR00120">
    <property type="entry name" value="HATPASE"/>
</dbReference>
<dbReference type="Gene3D" id="2.70.150.10">
    <property type="entry name" value="Calcium-transporting ATPase, cytoplasmic transduction domain A"/>
    <property type="match status" value="1"/>
</dbReference>
<feature type="transmembrane region" description="Helical" evidence="10">
    <location>
        <begin position="270"/>
        <end position="298"/>
    </location>
</feature>
<organism evidence="12 13">
    <name type="scientific">Candidatus Nomurabacteria bacterium CG1_02_31_12</name>
    <dbReference type="NCBI Taxonomy" id="1805280"/>
    <lineage>
        <taxon>Bacteria</taxon>
        <taxon>Candidatus Nomuraibacteriota</taxon>
    </lineage>
</organism>
<keyword evidence="2" id="KW-0597">Phosphoprotein</keyword>
<dbReference type="Pfam" id="PF00122">
    <property type="entry name" value="E1-E2_ATPase"/>
    <property type="match status" value="1"/>
</dbReference>
<feature type="transmembrane region" description="Helical" evidence="10">
    <location>
        <begin position="738"/>
        <end position="761"/>
    </location>
</feature>
<feature type="transmembrane region" description="Helical" evidence="10">
    <location>
        <begin position="243"/>
        <end position="264"/>
    </location>
</feature>